<evidence type="ECO:0000313" key="2">
    <source>
        <dbReference type="Proteomes" id="UP001172457"/>
    </source>
</evidence>
<comment type="caution">
    <text evidence="1">The sequence shown here is derived from an EMBL/GenBank/DDBJ whole genome shotgun (WGS) entry which is preliminary data.</text>
</comment>
<sequence>MELELLFQVLMKSLLVARRQGSIMSEFRRRTRSFNNNRTIIDDHDSSVNDFDELTWGEIQQVLMEENGNSRSVILNRPSFLNALTISMKNDKNTGFSLGFNEPVGWLFGSGTKSNRIHIKQNFIKTGTGEGGGGGRNFAGGEFWSVCLSNEFHGLPRPPSLLSFKFRHSLRR</sequence>
<organism evidence="1 2">
    <name type="scientific">Centaurea solstitialis</name>
    <name type="common">yellow star-thistle</name>
    <dbReference type="NCBI Taxonomy" id="347529"/>
    <lineage>
        <taxon>Eukaryota</taxon>
        <taxon>Viridiplantae</taxon>
        <taxon>Streptophyta</taxon>
        <taxon>Embryophyta</taxon>
        <taxon>Tracheophyta</taxon>
        <taxon>Spermatophyta</taxon>
        <taxon>Magnoliopsida</taxon>
        <taxon>eudicotyledons</taxon>
        <taxon>Gunneridae</taxon>
        <taxon>Pentapetalae</taxon>
        <taxon>asterids</taxon>
        <taxon>campanulids</taxon>
        <taxon>Asterales</taxon>
        <taxon>Asteraceae</taxon>
        <taxon>Carduoideae</taxon>
        <taxon>Cardueae</taxon>
        <taxon>Centaureinae</taxon>
        <taxon>Centaurea</taxon>
    </lineage>
</organism>
<accession>A0AA38T8X1</accession>
<keyword evidence="2" id="KW-1185">Reference proteome</keyword>
<dbReference type="Proteomes" id="UP001172457">
    <property type="component" value="Chromosome 3"/>
</dbReference>
<gene>
    <name evidence="1" type="ORF">OSB04_011158</name>
</gene>
<protein>
    <submittedName>
        <fullName evidence="1">Uncharacterized protein</fullName>
    </submittedName>
</protein>
<dbReference type="AlphaFoldDB" id="A0AA38T8X1"/>
<name>A0AA38T8X1_9ASTR</name>
<proteinExistence type="predicted"/>
<evidence type="ECO:0000313" key="1">
    <source>
        <dbReference type="EMBL" id="KAJ9556544.1"/>
    </source>
</evidence>
<reference evidence="1" key="1">
    <citation type="submission" date="2023-03" db="EMBL/GenBank/DDBJ databases">
        <title>Chromosome-scale reference genome and RAD-based genetic map of yellow starthistle (Centaurea solstitialis) reveal putative structural variation and QTLs associated with invader traits.</title>
        <authorList>
            <person name="Reatini B."/>
            <person name="Cang F.A."/>
            <person name="Jiang Q."/>
            <person name="Mckibben M.T.W."/>
            <person name="Barker M.S."/>
            <person name="Rieseberg L.H."/>
            <person name="Dlugosch K.M."/>
        </authorList>
    </citation>
    <scope>NUCLEOTIDE SEQUENCE</scope>
    <source>
        <strain evidence="1">CAN-66</strain>
        <tissue evidence="1">Leaf</tissue>
    </source>
</reference>
<dbReference type="EMBL" id="JARYMX010000003">
    <property type="protein sequence ID" value="KAJ9556544.1"/>
    <property type="molecule type" value="Genomic_DNA"/>
</dbReference>